<reference evidence="1 2" key="1">
    <citation type="submission" date="2018-11" db="EMBL/GenBank/DDBJ databases">
        <title>Genome sequence of Saitozyma podzolica DSM 27192.</title>
        <authorList>
            <person name="Aliyu H."/>
            <person name="Gorte O."/>
            <person name="Ochsenreither K."/>
        </authorList>
    </citation>
    <scope>NUCLEOTIDE SEQUENCE [LARGE SCALE GENOMIC DNA]</scope>
    <source>
        <strain evidence="1 2">DSM 27192</strain>
    </source>
</reference>
<evidence type="ECO:0000313" key="1">
    <source>
        <dbReference type="EMBL" id="RSH94853.1"/>
    </source>
</evidence>
<accession>A0A427YUN3</accession>
<name>A0A427YUN3_9TREE</name>
<evidence type="ECO:0000313" key="2">
    <source>
        <dbReference type="Proteomes" id="UP000279259"/>
    </source>
</evidence>
<gene>
    <name evidence="1" type="ORF">EHS25_004659</name>
</gene>
<keyword evidence="2" id="KW-1185">Reference proteome</keyword>
<sequence length="143" mass="16052">MEPSEIEIYLGKAWTRFFAELIEATVPKHERSIVSSMSEAHLLATQRCAMYLVDSQTPSYTQATSTGSRKTHWKPILGSEALLAPRESHQAALSHAQLYSVEGFFLDRCWKRLAEMTDGDEAMSETLRTLLEAPRCDEAGTTQ</sequence>
<dbReference type="OrthoDB" id="10350737at2759"/>
<organism evidence="1 2">
    <name type="scientific">Saitozyma podzolica</name>
    <dbReference type="NCBI Taxonomy" id="1890683"/>
    <lineage>
        <taxon>Eukaryota</taxon>
        <taxon>Fungi</taxon>
        <taxon>Dikarya</taxon>
        <taxon>Basidiomycota</taxon>
        <taxon>Agaricomycotina</taxon>
        <taxon>Tremellomycetes</taxon>
        <taxon>Tremellales</taxon>
        <taxon>Trimorphomycetaceae</taxon>
        <taxon>Saitozyma</taxon>
    </lineage>
</organism>
<dbReference type="EMBL" id="RSCD01000002">
    <property type="protein sequence ID" value="RSH94853.1"/>
    <property type="molecule type" value="Genomic_DNA"/>
</dbReference>
<dbReference type="AlphaFoldDB" id="A0A427YUN3"/>
<dbReference type="Proteomes" id="UP000279259">
    <property type="component" value="Unassembled WGS sequence"/>
</dbReference>
<protein>
    <submittedName>
        <fullName evidence="1">Uncharacterized protein</fullName>
    </submittedName>
</protein>
<proteinExistence type="predicted"/>
<comment type="caution">
    <text evidence="1">The sequence shown here is derived from an EMBL/GenBank/DDBJ whole genome shotgun (WGS) entry which is preliminary data.</text>
</comment>